<sequence length="104" mass="11301">MENTQKSSDLIGERYAHAREDRFEGEESSDLVAFAEAGVLCSEFVAGFARREDGDDGVLPLNAGAEPGGVAAALSLLLHRRLPLQRVLLQPILRRISPADDARK</sequence>
<reference evidence="2" key="1">
    <citation type="submission" date="2019-07" db="EMBL/GenBank/DDBJ databases">
        <title>De Novo Assembly of kiwifruit Actinidia rufa.</title>
        <authorList>
            <person name="Sugita-Konishi S."/>
            <person name="Sato K."/>
            <person name="Mori E."/>
            <person name="Abe Y."/>
            <person name="Kisaki G."/>
            <person name="Hamano K."/>
            <person name="Suezawa K."/>
            <person name="Otani M."/>
            <person name="Fukuda T."/>
            <person name="Manabe T."/>
            <person name="Gomi K."/>
            <person name="Tabuchi M."/>
            <person name="Akimitsu K."/>
            <person name="Kataoka I."/>
        </authorList>
    </citation>
    <scope>NUCLEOTIDE SEQUENCE [LARGE SCALE GENOMIC DNA]</scope>
    <source>
        <strain evidence="2">cv. Fuchu</strain>
    </source>
</reference>
<name>A0A7J0DMA2_9ERIC</name>
<evidence type="ECO:0000313" key="1">
    <source>
        <dbReference type="EMBL" id="GFS38289.1"/>
    </source>
</evidence>
<proteinExistence type="predicted"/>
<evidence type="ECO:0000313" key="2">
    <source>
        <dbReference type="Proteomes" id="UP000585474"/>
    </source>
</evidence>
<comment type="caution">
    <text evidence="1">The sequence shown here is derived from an EMBL/GenBank/DDBJ whole genome shotgun (WGS) entry which is preliminary data.</text>
</comment>
<gene>
    <name evidence="1" type="ORF">Acr_00g0056640</name>
</gene>
<organism evidence="1 2">
    <name type="scientific">Actinidia rufa</name>
    <dbReference type="NCBI Taxonomy" id="165716"/>
    <lineage>
        <taxon>Eukaryota</taxon>
        <taxon>Viridiplantae</taxon>
        <taxon>Streptophyta</taxon>
        <taxon>Embryophyta</taxon>
        <taxon>Tracheophyta</taxon>
        <taxon>Spermatophyta</taxon>
        <taxon>Magnoliopsida</taxon>
        <taxon>eudicotyledons</taxon>
        <taxon>Gunneridae</taxon>
        <taxon>Pentapetalae</taxon>
        <taxon>asterids</taxon>
        <taxon>Ericales</taxon>
        <taxon>Actinidiaceae</taxon>
        <taxon>Actinidia</taxon>
    </lineage>
</organism>
<protein>
    <submittedName>
        <fullName evidence="1">Uncharacterized protein</fullName>
    </submittedName>
</protein>
<dbReference type="EMBL" id="BJWL01000307">
    <property type="protein sequence ID" value="GFS38289.1"/>
    <property type="molecule type" value="Genomic_DNA"/>
</dbReference>
<dbReference type="Proteomes" id="UP000585474">
    <property type="component" value="Unassembled WGS sequence"/>
</dbReference>
<keyword evidence="2" id="KW-1185">Reference proteome</keyword>
<accession>A0A7J0DMA2</accession>
<dbReference type="AlphaFoldDB" id="A0A7J0DMA2"/>